<keyword evidence="1" id="KW-1133">Transmembrane helix</keyword>
<feature type="transmembrane region" description="Helical" evidence="1">
    <location>
        <begin position="42"/>
        <end position="62"/>
    </location>
</feature>
<dbReference type="AlphaFoldDB" id="A0A6I4ZYL7"/>
<gene>
    <name evidence="3" type="ORF">GLW05_11815</name>
</gene>
<keyword evidence="1" id="KW-0472">Membrane</keyword>
<sequence length="334" mass="37509">MNEKLYKEKYEKIEVPQKDVHNAIKLGVQNASHKKKIGMNRWMVPAVAAVMMLVVSFSVPSLSSAFTNLPFLGQVYSEFNDMVGRDLASEQLITKLDETASDQGVHVQVTSAYFDGTAIGVTFEVTGKVNETKENDQLSSFYEIFHGDDGISDSKEVVQLKKTDQGYVGQIQTYYPKEDIGNRATLPIRFNRIGSQEGDWYFEVPINHLPTQTTHVNQMVESINGDIQVQFDKVVTGEASTSIDYSATFPASEKNNQVRLQIITDKGNKIFITKDGIELEKKLVNDQWVIKGRSIIPENIRKNTEYIKVITSVAIEGEDPNNPLILEPVKINIE</sequence>
<evidence type="ECO:0000313" key="3">
    <source>
        <dbReference type="EMBL" id="MYL34284.1"/>
    </source>
</evidence>
<comment type="caution">
    <text evidence="3">The sequence shown here is derived from an EMBL/GenBank/DDBJ whole genome shotgun (WGS) entry which is preliminary data.</text>
</comment>
<name>A0A6I4ZYL7_9BACI</name>
<keyword evidence="1" id="KW-0812">Transmembrane</keyword>
<proteinExistence type="predicted"/>
<dbReference type="Proteomes" id="UP000468638">
    <property type="component" value="Unassembled WGS sequence"/>
</dbReference>
<reference evidence="3 4" key="1">
    <citation type="submission" date="2019-11" db="EMBL/GenBank/DDBJ databases">
        <title>Genome sequences of 17 halophilic strains isolated from different environments.</title>
        <authorList>
            <person name="Furrow R.E."/>
        </authorList>
    </citation>
    <scope>NUCLEOTIDE SEQUENCE [LARGE SCALE GENOMIC DNA]</scope>
    <source>
        <strain evidence="3 4">22514_16_FS</strain>
    </source>
</reference>
<dbReference type="EMBL" id="WMEQ01000008">
    <property type="protein sequence ID" value="MYL34284.1"/>
    <property type="molecule type" value="Genomic_DNA"/>
</dbReference>
<dbReference type="InterPro" id="IPR025436">
    <property type="entry name" value="DUF4179"/>
</dbReference>
<organism evidence="3 4">
    <name type="scientific">Pontibacillus yanchengensis</name>
    <dbReference type="NCBI Taxonomy" id="462910"/>
    <lineage>
        <taxon>Bacteria</taxon>
        <taxon>Bacillati</taxon>
        <taxon>Bacillota</taxon>
        <taxon>Bacilli</taxon>
        <taxon>Bacillales</taxon>
        <taxon>Bacillaceae</taxon>
        <taxon>Pontibacillus</taxon>
    </lineage>
</organism>
<evidence type="ECO:0000256" key="1">
    <source>
        <dbReference type="SAM" id="Phobius"/>
    </source>
</evidence>
<protein>
    <submittedName>
        <fullName evidence="3">DUF4179 domain-containing protein</fullName>
    </submittedName>
</protein>
<accession>A0A6I4ZYL7</accession>
<dbReference type="Pfam" id="PF13786">
    <property type="entry name" value="DUF4179"/>
    <property type="match status" value="1"/>
</dbReference>
<dbReference type="Gene3D" id="2.60.40.1630">
    <property type="entry name" value="bacillus anthracis domain"/>
    <property type="match status" value="1"/>
</dbReference>
<feature type="domain" description="DUF4179" evidence="2">
    <location>
        <begin position="41"/>
        <end position="125"/>
    </location>
</feature>
<evidence type="ECO:0000259" key="2">
    <source>
        <dbReference type="Pfam" id="PF13786"/>
    </source>
</evidence>
<evidence type="ECO:0000313" key="4">
    <source>
        <dbReference type="Proteomes" id="UP000468638"/>
    </source>
</evidence>
<dbReference type="OrthoDB" id="2293641at2"/>
<dbReference type="RefSeq" id="WP_160850289.1">
    <property type="nucleotide sequence ID" value="NZ_WMEQ01000008.1"/>
</dbReference>